<sequence>TDSSGKKKCIDTQIIKKEIDRLISINCGKFEHYVKLHKNRFHLLRHILIIQEKARFLFKDLHELVSKIGIALMISLMN</sequence>
<dbReference type="AlphaFoldDB" id="A0A1V1NUT9"/>
<evidence type="ECO:0000313" key="2">
    <source>
        <dbReference type="Proteomes" id="UP000189670"/>
    </source>
</evidence>
<evidence type="ECO:0000313" key="1">
    <source>
        <dbReference type="EMBL" id="ETR66367.1"/>
    </source>
</evidence>
<gene>
    <name evidence="1" type="ORF">OMM_12881</name>
</gene>
<reference evidence="2" key="1">
    <citation type="submission" date="2012-11" db="EMBL/GenBank/DDBJ databases">
        <authorList>
            <person name="Lucero-Rivera Y.E."/>
            <person name="Tovar-Ramirez D."/>
        </authorList>
    </citation>
    <scope>NUCLEOTIDE SEQUENCE [LARGE SCALE GENOMIC DNA]</scope>
    <source>
        <strain evidence="2">Araruama</strain>
    </source>
</reference>
<feature type="non-terminal residue" evidence="1">
    <location>
        <position position="1"/>
    </location>
</feature>
<accession>A0A1V1NUT9</accession>
<organism evidence="1 2">
    <name type="scientific">Candidatus Magnetoglobus multicellularis str. Araruama</name>
    <dbReference type="NCBI Taxonomy" id="890399"/>
    <lineage>
        <taxon>Bacteria</taxon>
        <taxon>Pseudomonadati</taxon>
        <taxon>Thermodesulfobacteriota</taxon>
        <taxon>Desulfobacteria</taxon>
        <taxon>Desulfobacterales</taxon>
        <taxon>Desulfobacteraceae</taxon>
        <taxon>Candidatus Magnetoglobus</taxon>
    </lineage>
</organism>
<protein>
    <submittedName>
        <fullName evidence="1">Uncharacterized protein</fullName>
    </submittedName>
</protein>
<dbReference type="Proteomes" id="UP000189670">
    <property type="component" value="Unassembled WGS sequence"/>
</dbReference>
<comment type="caution">
    <text evidence="1">The sequence shown here is derived from an EMBL/GenBank/DDBJ whole genome shotgun (WGS) entry which is preliminary data.</text>
</comment>
<proteinExistence type="predicted"/>
<name>A0A1V1NUT9_9BACT</name>
<dbReference type="EMBL" id="ATBP01002031">
    <property type="protein sequence ID" value="ETR66367.1"/>
    <property type="molecule type" value="Genomic_DNA"/>
</dbReference>